<evidence type="ECO:0000313" key="14">
    <source>
        <dbReference type="RefSeq" id="XP_047741453.1"/>
    </source>
</evidence>
<organism evidence="13 14">
    <name type="scientific">Hyalella azteca</name>
    <name type="common">Amphipod</name>
    <dbReference type="NCBI Taxonomy" id="294128"/>
    <lineage>
        <taxon>Eukaryota</taxon>
        <taxon>Metazoa</taxon>
        <taxon>Ecdysozoa</taxon>
        <taxon>Arthropoda</taxon>
        <taxon>Crustacea</taxon>
        <taxon>Multicrustacea</taxon>
        <taxon>Malacostraca</taxon>
        <taxon>Eumalacostraca</taxon>
        <taxon>Peracarida</taxon>
        <taxon>Amphipoda</taxon>
        <taxon>Senticaudata</taxon>
        <taxon>Talitrida</taxon>
        <taxon>Talitroidea</taxon>
        <taxon>Hyalellidae</taxon>
        <taxon>Hyalella</taxon>
    </lineage>
</organism>
<keyword evidence="8" id="KW-0418">Kinase</keyword>
<evidence type="ECO:0000256" key="5">
    <source>
        <dbReference type="ARBA" id="ARBA00022679"/>
    </source>
</evidence>
<comment type="cofactor">
    <cofactor evidence="1">
        <name>Mg(2+)</name>
        <dbReference type="ChEBI" id="CHEBI:18420"/>
    </cofactor>
</comment>
<protein>
    <recommendedName>
        <fullName evidence="4">adenosine kinase</fullName>
        <ecNumber evidence="4">2.7.1.20</ecNumber>
    </recommendedName>
</protein>
<accession>A0A979FW26</accession>
<evidence type="ECO:0000256" key="3">
    <source>
        <dbReference type="ARBA" id="ARBA00010688"/>
    </source>
</evidence>
<dbReference type="GO" id="GO:0005634">
    <property type="term" value="C:nucleus"/>
    <property type="evidence" value="ECO:0007669"/>
    <property type="project" value="TreeGrafter"/>
</dbReference>
<dbReference type="GO" id="GO:0006166">
    <property type="term" value="P:purine ribonucleoside salvage"/>
    <property type="evidence" value="ECO:0007669"/>
    <property type="project" value="UniProtKB-KW"/>
</dbReference>
<feature type="compositionally biased region" description="Basic residues" evidence="11">
    <location>
        <begin position="368"/>
        <end position="379"/>
    </location>
</feature>
<evidence type="ECO:0000256" key="7">
    <source>
        <dbReference type="ARBA" id="ARBA00022741"/>
    </source>
</evidence>
<dbReference type="SUPFAM" id="SSF53613">
    <property type="entry name" value="Ribokinase-like"/>
    <property type="match status" value="2"/>
</dbReference>
<feature type="compositionally biased region" description="Polar residues" evidence="11">
    <location>
        <begin position="324"/>
        <end position="340"/>
    </location>
</feature>
<keyword evidence="5" id="KW-0808">Transferase</keyword>
<proteinExistence type="inferred from homology"/>
<name>A0A979FW26_HYAAZ</name>
<evidence type="ECO:0000313" key="13">
    <source>
        <dbReference type="Proteomes" id="UP000694843"/>
    </source>
</evidence>
<dbReference type="InterPro" id="IPR001805">
    <property type="entry name" value="Adenokinase"/>
</dbReference>
<feature type="domain" description="Carbohydrate kinase PfkB" evidence="12">
    <location>
        <begin position="68"/>
        <end position="270"/>
    </location>
</feature>
<dbReference type="GO" id="GO:0005829">
    <property type="term" value="C:cytosol"/>
    <property type="evidence" value="ECO:0007669"/>
    <property type="project" value="TreeGrafter"/>
</dbReference>
<evidence type="ECO:0000256" key="2">
    <source>
        <dbReference type="ARBA" id="ARBA00004801"/>
    </source>
</evidence>
<dbReference type="GeneID" id="108674465"/>
<dbReference type="GO" id="GO:0006144">
    <property type="term" value="P:purine nucleobase metabolic process"/>
    <property type="evidence" value="ECO:0007669"/>
    <property type="project" value="TreeGrafter"/>
</dbReference>
<feature type="domain" description="Carbohydrate kinase PfkB" evidence="12">
    <location>
        <begin position="409"/>
        <end position="490"/>
    </location>
</feature>
<evidence type="ECO:0000256" key="8">
    <source>
        <dbReference type="ARBA" id="ARBA00022777"/>
    </source>
</evidence>
<dbReference type="OrthoDB" id="432447at2759"/>
<evidence type="ECO:0000259" key="12">
    <source>
        <dbReference type="Pfam" id="PF00294"/>
    </source>
</evidence>
<dbReference type="Gene3D" id="3.40.1190.20">
    <property type="match status" value="2"/>
</dbReference>
<reference evidence="14" key="1">
    <citation type="submission" date="2025-08" db="UniProtKB">
        <authorList>
            <consortium name="RefSeq"/>
        </authorList>
    </citation>
    <scope>IDENTIFICATION</scope>
    <source>
        <tissue evidence="14">Whole organism</tissue>
    </source>
</reference>
<dbReference type="CDD" id="cd01168">
    <property type="entry name" value="adenosine_kinase"/>
    <property type="match status" value="1"/>
</dbReference>
<dbReference type="PROSITE" id="PS00584">
    <property type="entry name" value="PFKB_KINASES_2"/>
    <property type="match status" value="1"/>
</dbReference>
<dbReference type="AlphaFoldDB" id="A0A979FW26"/>
<evidence type="ECO:0000256" key="11">
    <source>
        <dbReference type="SAM" id="MobiDB-lite"/>
    </source>
</evidence>
<comment type="pathway">
    <text evidence="2">Purine metabolism; AMP biosynthesis via salvage pathway; AMP from adenosine: step 1/1.</text>
</comment>
<dbReference type="RefSeq" id="XP_047741453.1">
    <property type="nucleotide sequence ID" value="XM_047885497.1"/>
</dbReference>
<keyword evidence="13" id="KW-1185">Reference proteome</keyword>
<dbReference type="GO" id="GO:0005524">
    <property type="term" value="F:ATP binding"/>
    <property type="evidence" value="ECO:0007669"/>
    <property type="project" value="UniProtKB-KW"/>
</dbReference>
<evidence type="ECO:0000256" key="1">
    <source>
        <dbReference type="ARBA" id="ARBA00001946"/>
    </source>
</evidence>
<dbReference type="Pfam" id="PF00294">
    <property type="entry name" value="PfkB"/>
    <property type="match status" value="2"/>
</dbReference>
<dbReference type="PANTHER" id="PTHR45769">
    <property type="entry name" value="ADENOSINE KINASE"/>
    <property type="match status" value="1"/>
</dbReference>
<evidence type="ECO:0000256" key="6">
    <source>
        <dbReference type="ARBA" id="ARBA00022726"/>
    </source>
</evidence>
<sequence>MLTALDNIFHMMMDSSNGSSSISRPLLVAFGNPLLDMTAVVEDQSLHERFSLPTDGQLEVSEEQKELFNLVQEQYDVSCSAGGCALNSSRVFTWVLGQPKKALFMGGIGVDEAATRLLRIIHDSGVNTRMLEVTTESTGRCVALVLGVERCLCADIGAANYCPPEHVFQDFSISDNASELRPCLEDMALAPLLYVEGYFITHSFDTALMIAKYAKENKKTLIFNLCGSYVCENHPEELKQILPYVDILFGFVEEYKTLAKHVDLPALASAQPAGEASIVTSLPSILQAVSKYEAVVIAPSNSCADLAMNLSSQELDSSSRKESVVTNGSPDSENSNSHYFDNSEVLYDSDDPVSPSNEQVNILSIPPGKRKRSEKRKSKKSDSVFALRKCSDTSPCGTTNGTVPSMMRDKVVVMTQGSLPLMYVASDGIVREKHVAPLSVNSIVDTTGAGDSFVGGFLACLSVGRCLEDCIEGGMWAARQILQQKGCTIPQYPAEYLTK</sequence>
<feature type="active site" description="Proton acceptor" evidence="10">
    <location>
        <position position="451"/>
    </location>
</feature>
<dbReference type="InterPro" id="IPR029056">
    <property type="entry name" value="Ribokinase-like"/>
</dbReference>
<dbReference type="InterPro" id="IPR002173">
    <property type="entry name" value="Carboh/pur_kinase_PfkB_CS"/>
</dbReference>
<gene>
    <name evidence="14" type="primary">LOC108674465</name>
</gene>
<evidence type="ECO:0000256" key="4">
    <source>
        <dbReference type="ARBA" id="ARBA00012119"/>
    </source>
</evidence>
<keyword evidence="6" id="KW-0660">Purine salvage</keyword>
<feature type="region of interest" description="Disordered" evidence="11">
    <location>
        <begin position="317"/>
        <end position="383"/>
    </location>
</feature>
<evidence type="ECO:0000256" key="10">
    <source>
        <dbReference type="PIRSR" id="PIRSR601805-1"/>
    </source>
</evidence>
<dbReference type="EC" id="2.7.1.20" evidence="4"/>
<dbReference type="GO" id="GO:0004001">
    <property type="term" value="F:adenosine kinase activity"/>
    <property type="evidence" value="ECO:0007669"/>
    <property type="project" value="UniProtKB-EC"/>
</dbReference>
<dbReference type="InterPro" id="IPR011611">
    <property type="entry name" value="PfkB_dom"/>
</dbReference>
<keyword evidence="9" id="KW-0067">ATP-binding</keyword>
<keyword evidence="7" id="KW-0547">Nucleotide-binding</keyword>
<comment type="similarity">
    <text evidence="3">Belongs to the carbohydrate kinase PfkB family.</text>
</comment>
<dbReference type="PANTHER" id="PTHR45769:SF3">
    <property type="entry name" value="ADENOSINE KINASE"/>
    <property type="match status" value="1"/>
</dbReference>
<dbReference type="Proteomes" id="UP000694843">
    <property type="component" value="Unplaced"/>
</dbReference>
<evidence type="ECO:0000256" key="9">
    <source>
        <dbReference type="ARBA" id="ARBA00022840"/>
    </source>
</evidence>